<dbReference type="GO" id="GO:0008331">
    <property type="term" value="F:high voltage-gated calcium channel activity"/>
    <property type="evidence" value="ECO:0007669"/>
    <property type="project" value="TreeGrafter"/>
</dbReference>
<feature type="compositionally biased region" description="Polar residues" evidence="16">
    <location>
        <begin position="1990"/>
        <end position="2009"/>
    </location>
</feature>
<protein>
    <recommendedName>
        <fullName evidence="15">Calcium-channel protein CCH1</fullName>
    </recommendedName>
</protein>
<dbReference type="STRING" id="436907.A7TEU5"/>
<feature type="transmembrane region" description="Helical" evidence="17">
    <location>
        <begin position="1635"/>
        <end position="1657"/>
    </location>
</feature>
<evidence type="ECO:0000256" key="2">
    <source>
        <dbReference type="ARBA" id="ARBA00022448"/>
    </source>
</evidence>
<evidence type="ECO:0000256" key="6">
    <source>
        <dbReference type="ARBA" id="ARBA00022692"/>
    </source>
</evidence>
<dbReference type="OMA" id="TLFIAWN"/>
<feature type="transmembrane region" description="Helical" evidence="17">
    <location>
        <begin position="1541"/>
        <end position="1561"/>
    </location>
</feature>
<evidence type="ECO:0000256" key="14">
    <source>
        <dbReference type="ARBA" id="ARBA00061395"/>
    </source>
</evidence>
<keyword evidence="11 17" id="KW-0472">Membrane</keyword>
<evidence type="ECO:0000256" key="17">
    <source>
        <dbReference type="SAM" id="Phobius"/>
    </source>
</evidence>
<feature type="transmembrane region" description="Helical" evidence="17">
    <location>
        <begin position="1573"/>
        <end position="1591"/>
    </location>
</feature>
<dbReference type="KEGG" id="vpo:Kpol_1050p48"/>
<feature type="domain" description="Ion transport" evidence="18">
    <location>
        <begin position="747"/>
        <end position="981"/>
    </location>
</feature>
<evidence type="ECO:0000256" key="11">
    <source>
        <dbReference type="ARBA" id="ARBA00023136"/>
    </source>
</evidence>
<organism evidence="20">
    <name type="scientific">Vanderwaltozyma polyspora (strain ATCC 22028 / DSM 70294 / BCRC 21397 / CBS 2163 / NBRC 10782 / NRRL Y-8283 / UCD 57-17)</name>
    <name type="common">Kluyveromyces polysporus</name>
    <dbReference type="NCBI Taxonomy" id="436907"/>
    <lineage>
        <taxon>Eukaryota</taxon>
        <taxon>Fungi</taxon>
        <taxon>Dikarya</taxon>
        <taxon>Ascomycota</taxon>
        <taxon>Saccharomycotina</taxon>
        <taxon>Saccharomycetes</taxon>
        <taxon>Saccharomycetales</taxon>
        <taxon>Saccharomycetaceae</taxon>
        <taxon>Vanderwaltozyma</taxon>
    </lineage>
</organism>
<keyword evidence="12" id="KW-0325">Glycoprotein</keyword>
<dbReference type="GeneID" id="5547522"/>
<feature type="compositionally biased region" description="Basic and acidic residues" evidence="16">
    <location>
        <begin position="18"/>
        <end position="30"/>
    </location>
</feature>
<keyword evidence="13" id="KW-0407">Ion channel</keyword>
<comment type="subcellular location">
    <subcellularLocation>
        <location evidence="1">Cell membrane</location>
        <topology evidence="1">Multi-pass membrane protein</topology>
    </subcellularLocation>
</comment>
<evidence type="ECO:0000256" key="13">
    <source>
        <dbReference type="ARBA" id="ARBA00023303"/>
    </source>
</evidence>
<dbReference type="InParanoid" id="A7TEU5"/>
<proteinExistence type="inferred from homology"/>
<feature type="domain" description="Ion transport" evidence="18">
    <location>
        <begin position="1188"/>
        <end position="1455"/>
    </location>
</feature>
<feature type="transmembrane region" description="Helical" evidence="17">
    <location>
        <begin position="1257"/>
        <end position="1274"/>
    </location>
</feature>
<evidence type="ECO:0000256" key="16">
    <source>
        <dbReference type="SAM" id="MobiDB-lite"/>
    </source>
</evidence>
<keyword evidence="5" id="KW-0107">Calcium channel</keyword>
<feature type="transmembrane region" description="Helical" evidence="17">
    <location>
        <begin position="749"/>
        <end position="767"/>
    </location>
</feature>
<feature type="domain" description="Ion transport" evidence="18">
    <location>
        <begin position="1507"/>
        <end position="1755"/>
    </location>
</feature>
<dbReference type="FunFam" id="1.10.287.70:FF:000093">
    <property type="entry name" value="Calcium channel subunit Cch1"/>
    <property type="match status" value="1"/>
</dbReference>
<feature type="transmembrane region" description="Helical" evidence="17">
    <location>
        <begin position="1732"/>
        <end position="1753"/>
    </location>
</feature>
<feature type="transmembrane region" description="Helical" evidence="17">
    <location>
        <begin position="874"/>
        <end position="897"/>
    </location>
</feature>
<dbReference type="OrthoDB" id="416585at2759"/>
<feature type="transmembrane region" description="Helical" evidence="17">
    <location>
        <begin position="535"/>
        <end position="554"/>
    </location>
</feature>
<feature type="transmembrane region" description="Helical" evidence="17">
    <location>
        <begin position="1597"/>
        <end position="1615"/>
    </location>
</feature>
<evidence type="ECO:0000256" key="5">
    <source>
        <dbReference type="ARBA" id="ARBA00022673"/>
    </source>
</evidence>
<keyword evidence="6 17" id="KW-0812">Transmembrane</keyword>
<keyword evidence="10" id="KW-0406">Ion transport</keyword>
<feature type="transmembrane region" description="Helical" evidence="17">
    <location>
        <begin position="1218"/>
        <end position="1236"/>
    </location>
</feature>
<dbReference type="InterPro" id="IPR027359">
    <property type="entry name" value="Volt_channel_dom_sf"/>
</dbReference>
<dbReference type="RefSeq" id="XP_001647049.1">
    <property type="nucleotide sequence ID" value="XM_001646999.1"/>
</dbReference>
<feature type="domain" description="Ion transport" evidence="18">
    <location>
        <begin position="464"/>
        <end position="700"/>
    </location>
</feature>
<dbReference type="FunFam" id="1.10.287.70:FF:000118">
    <property type="entry name" value="Calcium channel subunit Cch1"/>
    <property type="match status" value="1"/>
</dbReference>
<dbReference type="GO" id="GO:0005891">
    <property type="term" value="C:voltage-gated calcium channel complex"/>
    <property type="evidence" value="ECO:0007669"/>
    <property type="project" value="TreeGrafter"/>
</dbReference>
<accession>A7TEU5</accession>
<dbReference type="EMBL" id="DS480381">
    <property type="protein sequence ID" value="EDO19191.1"/>
    <property type="molecule type" value="Genomic_DNA"/>
</dbReference>
<dbReference type="PANTHER" id="PTHR45628">
    <property type="entry name" value="VOLTAGE-DEPENDENT CALCIUM CHANNEL TYPE A SUBUNIT ALPHA-1"/>
    <property type="match status" value="1"/>
</dbReference>
<evidence type="ECO:0000256" key="7">
    <source>
        <dbReference type="ARBA" id="ARBA00022837"/>
    </source>
</evidence>
<feature type="region of interest" description="Disordered" evidence="16">
    <location>
        <begin position="1990"/>
        <end position="2026"/>
    </location>
</feature>
<evidence type="ECO:0000256" key="8">
    <source>
        <dbReference type="ARBA" id="ARBA00022882"/>
    </source>
</evidence>
<feature type="compositionally biased region" description="Polar residues" evidence="16">
    <location>
        <begin position="113"/>
        <end position="129"/>
    </location>
</feature>
<feature type="transmembrane region" description="Helical" evidence="17">
    <location>
        <begin position="1317"/>
        <end position="1336"/>
    </location>
</feature>
<evidence type="ECO:0000256" key="1">
    <source>
        <dbReference type="ARBA" id="ARBA00004651"/>
    </source>
</evidence>
<evidence type="ECO:0000256" key="9">
    <source>
        <dbReference type="ARBA" id="ARBA00022989"/>
    </source>
</evidence>
<feature type="compositionally biased region" description="Basic and acidic residues" evidence="16">
    <location>
        <begin position="203"/>
        <end position="215"/>
    </location>
</feature>
<dbReference type="SUPFAM" id="SSF81324">
    <property type="entry name" value="Voltage-gated potassium channels"/>
    <property type="match status" value="4"/>
</dbReference>
<evidence type="ECO:0000313" key="20">
    <source>
        <dbReference type="Proteomes" id="UP000000267"/>
    </source>
</evidence>
<dbReference type="GO" id="GO:0098703">
    <property type="term" value="P:calcium ion import across plasma membrane"/>
    <property type="evidence" value="ECO:0007669"/>
    <property type="project" value="TreeGrafter"/>
</dbReference>
<feature type="transmembrane region" description="Helical" evidence="17">
    <location>
        <begin position="946"/>
        <end position="972"/>
    </location>
</feature>
<dbReference type="Pfam" id="PF00520">
    <property type="entry name" value="Ion_trans"/>
    <property type="match status" value="4"/>
</dbReference>
<feature type="compositionally biased region" description="Low complexity" evidence="16">
    <location>
        <begin position="140"/>
        <end position="161"/>
    </location>
</feature>
<evidence type="ECO:0000256" key="4">
    <source>
        <dbReference type="ARBA" id="ARBA00022568"/>
    </source>
</evidence>
<keyword evidence="20" id="KW-1185">Reference proteome</keyword>
<evidence type="ECO:0000256" key="12">
    <source>
        <dbReference type="ARBA" id="ARBA00023180"/>
    </source>
</evidence>
<feature type="transmembrane region" description="Helical" evidence="17">
    <location>
        <begin position="1184"/>
        <end position="1206"/>
    </location>
</feature>
<dbReference type="PhylomeDB" id="A7TEU5"/>
<name>A7TEU5_VANPO</name>
<gene>
    <name evidence="19" type="ORF">Kpol_1050p48</name>
</gene>
<feature type="transmembrane region" description="Helical" evidence="17">
    <location>
        <begin position="1427"/>
        <end position="1450"/>
    </location>
</feature>
<reference evidence="19 20" key="1">
    <citation type="journal article" date="2007" name="Proc. Natl. Acad. Sci. U.S.A.">
        <title>Independent sorting-out of thousands of duplicated gene pairs in two yeast species descended from a whole-genome duplication.</title>
        <authorList>
            <person name="Scannell D.R."/>
            <person name="Frank A.C."/>
            <person name="Conant G.C."/>
            <person name="Byrne K.P."/>
            <person name="Woolfit M."/>
            <person name="Wolfe K.H."/>
        </authorList>
    </citation>
    <scope>NUCLEOTIDE SEQUENCE [LARGE SCALE GENOMIC DNA]</scope>
    <source>
        <strain evidence="20">ATCC 22028 / DSM 70294 / BCRC 21397 / CBS 2163 / NBRC 10782 / NRRL Y-8283 / UCD 57-17</strain>
    </source>
</reference>
<keyword evidence="7" id="KW-0106">Calcium</keyword>
<feature type="compositionally biased region" description="Low complexity" evidence="16">
    <location>
        <begin position="2010"/>
        <end position="2019"/>
    </location>
</feature>
<feature type="region of interest" description="Disordered" evidence="16">
    <location>
        <begin position="194"/>
        <end position="217"/>
    </location>
</feature>
<feature type="region of interest" description="Disordered" evidence="16">
    <location>
        <begin position="1"/>
        <end position="35"/>
    </location>
</feature>
<dbReference type="FunCoup" id="A7TEU5">
    <property type="interactions" value="122"/>
</dbReference>
<dbReference type="HOGENOM" id="CLU_000443_2_0_1"/>
<feature type="transmembrane region" description="Helical" evidence="17">
    <location>
        <begin position="779"/>
        <end position="800"/>
    </location>
</feature>
<feature type="transmembrane region" description="Helical" evidence="17">
    <location>
        <begin position="812"/>
        <end position="830"/>
    </location>
</feature>
<dbReference type="InterPro" id="IPR050599">
    <property type="entry name" value="VDCC_alpha-1_subunit"/>
</dbReference>
<feature type="transmembrane region" description="Helical" evidence="17">
    <location>
        <begin position="352"/>
        <end position="373"/>
    </location>
</feature>
<dbReference type="eggNOG" id="KOG2301">
    <property type="taxonomic scope" value="Eukaryota"/>
</dbReference>
<keyword evidence="3" id="KW-1003">Cell membrane</keyword>
<feature type="transmembrane region" description="Helical" evidence="17">
    <location>
        <begin position="669"/>
        <end position="691"/>
    </location>
</feature>
<dbReference type="Gene3D" id="1.20.120.350">
    <property type="entry name" value="Voltage-gated potassium channels. Chain C"/>
    <property type="match status" value="2"/>
</dbReference>
<comment type="similarity">
    <text evidence="14">Belongs to the calcium channel alpha-1 subunit (TC 1.A.1.11) family.</text>
</comment>
<feature type="transmembrane region" description="Helical" evidence="17">
    <location>
        <begin position="327"/>
        <end position="345"/>
    </location>
</feature>
<evidence type="ECO:0000313" key="19">
    <source>
        <dbReference type="EMBL" id="EDO19191.1"/>
    </source>
</evidence>
<evidence type="ECO:0000256" key="3">
    <source>
        <dbReference type="ARBA" id="ARBA00022475"/>
    </source>
</evidence>
<keyword evidence="2" id="KW-0813">Transport</keyword>
<evidence type="ECO:0000259" key="18">
    <source>
        <dbReference type="Pfam" id="PF00520"/>
    </source>
</evidence>
<keyword evidence="9 17" id="KW-1133">Transmembrane helix</keyword>
<dbReference type="PANTHER" id="PTHR45628:SF7">
    <property type="entry name" value="VOLTAGE-DEPENDENT CALCIUM CHANNEL TYPE A SUBUNIT ALPHA-1"/>
    <property type="match status" value="1"/>
</dbReference>
<keyword evidence="4" id="KW-0109">Calcium transport</keyword>
<keyword evidence="8" id="KW-0851">Voltage-gated channel</keyword>
<dbReference type="Gene3D" id="1.10.287.70">
    <property type="match status" value="4"/>
</dbReference>
<sequence>MDKDNWDEAIELQPHLSHRSEDGRSDEEAKRRRSRNVVVPSLHVIPPVSVIDDVMEGSSRAQLLEGHMRHGISSEEDDDDGESPFRDPDDSEVPRLQRPALTLKIPRMDNLSVGMSPSTSVNLSPVYQSDDNEGIRRRSNTYSRRVSVTSSSRASDQASRSTKVLSYIDMDDIDEFEDIQKGFQSAVDDKGFTWLPQLQKGGSPRDDSSSRRESSNIEGILGSTLTIPLFSVSSKGSPKMADHFDVADSGLKVEETLQREETVTEEIYLDTDEAEAPLAELPNFDEIFAQDVYENISLYGNSMGIIPPTNHFRIKLAKLHVNKWYNLIYYLTLILFTILMTYRTYKPKNYDFLYNFSGGVDIVTFLLSVLFSIHDFTKVIAFGFWDDSEMFKAYGKKYTSLFDFFHLDNLYRMLRKKYDVNIYKILPASVQLKMSNINPDKSFTRTNTLESDSSDLKNAPFNCPRAFARSSWNRTDLVSSLSFWIGVFLSINKYDDKNGIRIFKSLALLRILRLLDTDTGVSSIIRGIKYGLPQLIGVGSMLVYFWVFFGILGVQVFRGSFRRKCVWINPNNSTDIFENDGQYCGGYLEIGTKAKKNYVFSDGTEGPASKGFLCPEYSKCVSNYNPYNGRISFDNIVNAMELVFVILSSNTFTDLMYDTMDSDEMAACLFFILATFVLTIWLLNLFIAVLVTSFELANQKFEEEKYKMSSSESIPVRLMKGYWKYFQFKAKKTLLPYWATRSLKIYKRVEFFFVTLIIADLILRSLVTANTSDKLLHDYFIAEKVISIILFAESSFRLVLYSSNLWIFLTKIDYVVDLFLAIITFVISLAEDTTPLSQAYFWLSGFHIARFYRVVISFRFSRNLWKRVLGNRVMIWNLTTFYFLFTYLVSVIVSVFFEGVISKDEEGSIPFGMYTLANSFLSLFIIGSTENWTEILYSLQENSPNIFATFCSTVILIIWFILSNFIALNIFIAIISQSLRVKEEEKRFLQIRHYLKYIYPKKLQEYTHATLLVRIRRKLFGYNKKESGRDFKQFLIRGTAIMNIANDMDDVMDNLHNDQDERWQFSKFVLKLRKLPLGTYLDQFFDNPFYKKPEVVYSKSNDSSDRNYILELDDHEEEKLEYLRTHPFFNYSYFIFPPNHIFRKLCQRLVPPSIGRRTDGVRFYEDDTDVQNRRTYFRHIERDIVVFFLSIVTILLVVVSCYATPLYRKNHHLGVRSWETYVQVAFLIIFSVEFLVKTIADGLAYTPNAYLRNPWNLIDCVVLISVWIDVFSLLNADNDLAIIFKGFTALRALKCLTISNTARQTFVIVVYDGIGKIFEAGLVSLTLLFPFTVWGLNLFRGRLGVCNDGGLNYTMCYDEYSNTAFKWDVLSPRVYSNPILHLDNFSNSFRSLYEIISLEGWVDLLENLMNSTGVGTPATPFATPINGMFLVLFNFLSMVFILNLFVSFVVNNHARTVGSAYLTAEEKSWTESKKLLSQASPRSLPNVFEMNNRRKFFYRLTVEQKYFWYSLFIHLVLYAHVICLLAISYRGNDLIHTPATNYFMFSTLVFLFNECLTIYSYGFKLYFRKAWRTLRFLVIAISFLLTAKGFSIGRQDYWFINIEQVFQLFYFLFLIPQNDMLTDLLETAMASWPTILALTYTWAILFLVYAIALNQVFGLTRLGPNTTDNINFRTIIKSLIVLFKCSFGEGWNYIMNDLTISEPYCFIDAESGISDCGSKAYAYILMMSWNIFSMYIFLNMFISLIISNFSYVYRRGVSKSAVNRHEIRNFTEAWSRYDSEGTGTLAFEYLPKLMHSFDGPLSFKLWEGRYSIRNIVENYMKVNPSDPYDVTVDVKGLNDLLDTIDKEKFQKKKEKYKRFVKEVYYNNSYQNSINFTELLILIPLHTTYNPRECLSIDEYVKHLYIMGKVDKYLNGEKVIDSINLIITRWKYLLRYRRRAIIDEDKESLQSVTSEVESQVDGSLNDFSVSNEIILPTPTLNFGIDNFQWSPQRPSQRRFPSSTRNLTAGWNGSDNNSDNQSSDEDML</sequence>
<feature type="transmembrane region" description="Helical" evidence="17">
    <location>
        <begin position="1506"/>
        <end position="1529"/>
    </location>
</feature>
<feature type="region of interest" description="Disordered" evidence="16">
    <location>
        <begin position="69"/>
        <end position="162"/>
    </location>
</feature>
<dbReference type="InterPro" id="IPR005821">
    <property type="entry name" value="Ion_trans_dom"/>
</dbReference>
<dbReference type="Gene3D" id="1.10.238.10">
    <property type="entry name" value="EF-hand"/>
    <property type="match status" value="1"/>
</dbReference>
<evidence type="ECO:0000256" key="15">
    <source>
        <dbReference type="ARBA" id="ARBA00067459"/>
    </source>
</evidence>
<feature type="compositionally biased region" description="Basic and acidic residues" evidence="16">
    <location>
        <begin position="83"/>
        <end position="95"/>
    </location>
</feature>
<dbReference type="Proteomes" id="UP000000267">
    <property type="component" value="Unassembled WGS sequence"/>
</dbReference>
<evidence type="ECO:0000256" key="10">
    <source>
        <dbReference type="ARBA" id="ARBA00023065"/>
    </source>
</evidence>